<proteinExistence type="predicted"/>
<dbReference type="EMBL" id="CM047736">
    <property type="protein sequence ID" value="KAJ0053594.1"/>
    <property type="molecule type" value="Genomic_DNA"/>
</dbReference>
<sequence length="202" mass="22385">MEEAMSVVVGLTSSHVVWSTLEITFSHRSKSQELCLKDELQHMKKDARSVVEHSHESKFVCDQLAAMGHFVDDLDKIQWYLRGLGSTFSTFSTTQLSLPSLPSFTEIVPMAESYENFVKSLELPSTVSTFITFTASHSEKYASSCGGGCASRGGRSRGGGRHQRNCPIRCQICHGEGHYTTSYRDRYSHSSNAANLVEAFTS</sequence>
<protein>
    <submittedName>
        <fullName evidence="1">Uncharacterized protein</fullName>
    </submittedName>
</protein>
<gene>
    <name evidence="1" type="ORF">Pint_03050</name>
</gene>
<dbReference type="Proteomes" id="UP001163603">
    <property type="component" value="Chromosome 1"/>
</dbReference>
<evidence type="ECO:0000313" key="1">
    <source>
        <dbReference type="EMBL" id="KAJ0053594.1"/>
    </source>
</evidence>
<organism evidence="1 2">
    <name type="scientific">Pistacia integerrima</name>
    <dbReference type="NCBI Taxonomy" id="434235"/>
    <lineage>
        <taxon>Eukaryota</taxon>
        <taxon>Viridiplantae</taxon>
        <taxon>Streptophyta</taxon>
        <taxon>Embryophyta</taxon>
        <taxon>Tracheophyta</taxon>
        <taxon>Spermatophyta</taxon>
        <taxon>Magnoliopsida</taxon>
        <taxon>eudicotyledons</taxon>
        <taxon>Gunneridae</taxon>
        <taxon>Pentapetalae</taxon>
        <taxon>rosids</taxon>
        <taxon>malvids</taxon>
        <taxon>Sapindales</taxon>
        <taxon>Anacardiaceae</taxon>
        <taxon>Pistacia</taxon>
    </lineage>
</organism>
<accession>A0ACC0ZN54</accession>
<keyword evidence="2" id="KW-1185">Reference proteome</keyword>
<evidence type="ECO:0000313" key="2">
    <source>
        <dbReference type="Proteomes" id="UP001163603"/>
    </source>
</evidence>
<name>A0ACC0ZN54_9ROSI</name>
<reference evidence="2" key="1">
    <citation type="journal article" date="2023" name="G3 (Bethesda)">
        <title>Genome assembly and association tests identify interacting loci associated with vigor, precocity, and sex in interspecific pistachio rootstocks.</title>
        <authorList>
            <person name="Palmer W."/>
            <person name="Jacygrad E."/>
            <person name="Sagayaradj S."/>
            <person name="Cavanaugh K."/>
            <person name="Han R."/>
            <person name="Bertier L."/>
            <person name="Beede B."/>
            <person name="Kafkas S."/>
            <person name="Golino D."/>
            <person name="Preece J."/>
            <person name="Michelmore R."/>
        </authorList>
    </citation>
    <scope>NUCLEOTIDE SEQUENCE [LARGE SCALE GENOMIC DNA]</scope>
</reference>
<comment type="caution">
    <text evidence="1">The sequence shown here is derived from an EMBL/GenBank/DDBJ whole genome shotgun (WGS) entry which is preliminary data.</text>
</comment>